<dbReference type="Pfam" id="PF00534">
    <property type="entry name" value="Glycos_transf_1"/>
    <property type="match status" value="1"/>
</dbReference>
<dbReference type="InterPro" id="IPR001296">
    <property type="entry name" value="Glyco_trans_1"/>
</dbReference>
<feature type="domain" description="Glycosyltransferase subfamily 4-like N-terminal" evidence="2">
    <location>
        <begin position="13"/>
        <end position="142"/>
    </location>
</feature>
<keyword evidence="3" id="KW-0328">Glycosyltransferase</keyword>
<dbReference type="EC" id="2.4.1.292" evidence="3"/>
<feature type="domain" description="Glycosyl transferase family 1" evidence="1">
    <location>
        <begin position="165"/>
        <end position="324"/>
    </location>
</feature>
<dbReference type="GO" id="GO:0016757">
    <property type="term" value="F:glycosyltransferase activity"/>
    <property type="evidence" value="ECO:0007669"/>
    <property type="project" value="UniProtKB-KW"/>
</dbReference>
<dbReference type="PANTHER" id="PTHR12526:SF630">
    <property type="entry name" value="GLYCOSYLTRANSFERASE"/>
    <property type="match status" value="1"/>
</dbReference>
<evidence type="ECO:0000259" key="1">
    <source>
        <dbReference type="Pfam" id="PF00534"/>
    </source>
</evidence>
<organism evidence="3 4">
    <name type="scientific">Campylobacter ureolyticus RIGS 9880</name>
    <dbReference type="NCBI Taxonomy" id="1032069"/>
    <lineage>
        <taxon>Bacteria</taxon>
        <taxon>Pseudomonadati</taxon>
        <taxon>Campylobacterota</taxon>
        <taxon>Epsilonproteobacteria</taxon>
        <taxon>Campylobacterales</taxon>
        <taxon>Campylobacteraceae</taxon>
        <taxon>Campylobacter</taxon>
    </lineage>
</organism>
<dbReference type="PANTHER" id="PTHR12526">
    <property type="entry name" value="GLYCOSYLTRANSFERASE"/>
    <property type="match status" value="1"/>
</dbReference>
<dbReference type="AlphaFoldDB" id="A0AAU8U0M1"/>
<dbReference type="Proteomes" id="UP000063971">
    <property type="component" value="Chromosome"/>
</dbReference>
<reference evidence="3 4" key="1">
    <citation type="journal article" date="2015" name="Genome Announc.">
        <title>Complete Genome Sequence of the Campylobacter ureolyticus Clinical Isolate RIGS 9880.</title>
        <authorList>
            <person name="Miller W.G."/>
            <person name="Yee E."/>
            <person name="On S.L."/>
            <person name="Andersen L.P."/>
            <person name="Bono J.L."/>
        </authorList>
    </citation>
    <scope>NUCLEOTIDE SEQUENCE [LARGE SCALE GENOMIC DNA]</scope>
    <source>
        <strain evidence="3 4">RIGS 9880</strain>
    </source>
</reference>
<dbReference type="Pfam" id="PF13439">
    <property type="entry name" value="Glyco_transf_4"/>
    <property type="match status" value="1"/>
</dbReference>
<proteinExistence type="predicted"/>
<dbReference type="RefSeq" id="WP_050335586.1">
    <property type="nucleotide sequence ID" value="NZ_CP012195.1"/>
</dbReference>
<sequence length="346" mass="39945">MKILFIITTLDSGGAERVLVNLANYFSQFHEISVLRFDDKDPFYRLCDRVKLIDLPFERKGFRLFRILKKIRAQSKIMKDFDLIISFINTTNILSVISNFSTKKPLIISEHGSFYKNEHTFINLLIKNFYKKASALTVLTKADFDEFDFVKNKFIMPNPMFDIAQETGFKKENLIIFVGRLTAIKDPKTFLNALSLVDKDLLKNYKIQMVGDGDLKNDLEKFALSLNLNIEFLGNVSNVNEIYKKAKIIVSSSLIEGLPNILMESIYFEVARISTKTRGAAELIKDNFDGLLCEISNPNDMALKIECLIKDENLRSNLVKNANQKREIFKIENIYKKWMEIIDSVK</sequence>
<dbReference type="InterPro" id="IPR028098">
    <property type="entry name" value="Glyco_trans_4-like_N"/>
</dbReference>
<evidence type="ECO:0000259" key="2">
    <source>
        <dbReference type="Pfam" id="PF13439"/>
    </source>
</evidence>
<dbReference type="Gene3D" id="3.40.50.2000">
    <property type="entry name" value="Glycogen Phosphorylase B"/>
    <property type="match status" value="2"/>
</dbReference>
<protein>
    <submittedName>
        <fullName evidence="3">GalNAc-alpha-(1,4)-GalNAc-alpha-(1, 3)-diNAcBac-PP-undecaprenol alpha-1,4-N-acetyl-D-galactosaminyltransferase</fullName>
        <ecNumber evidence="3">2.4.1.292</ecNumber>
    </submittedName>
</protein>
<accession>A0AAU8U0M1</accession>
<evidence type="ECO:0000313" key="3">
    <source>
        <dbReference type="EMBL" id="AKT91210.1"/>
    </source>
</evidence>
<dbReference type="SUPFAM" id="SSF53756">
    <property type="entry name" value="UDP-Glycosyltransferase/glycogen phosphorylase"/>
    <property type="match status" value="1"/>
</dbReference>
<evidence type="ECO:0000313" key="4">
    <source>
        <dbReference type="Proteomes" id="UP000063971"/>
    </source>
</evidence>
<name>A0AAU8U0M1_9BACT</name>
<keyword evidence="3" id="KW-0808">Transferase</keyword>
<dbReference type="KEGG" id="cure:CUREO_1377"/>
<dbReference type="EMBL" id="CP012195">
    <property type="protein sequence ID" value="AKT91210.1"/>
    <property type="molecule type" value="Genomic_DNA"/>
</dbReference>
<gene>
    <name evidence="3" type="primary">pglH</name>
    <name evidence="3" type="ORF">CUREO_1377</name>
</gene>